<evidence type="ECO:0000256" key="4">
    <source>
        <dbReference type="ARBA" id="ARBA00016065"/>
    </source>
</evidence>
<feature type="compositionally biased region" description="Low complexity" evidence="11">
    <location>
        <begin position="101"/>
        <end position="114"/>
    </location>
</feature>
<dbReference type="Proteomes" id="UP001162031">
    <property type="component" value="Unassembled WGS sequence"/>
</dbReference>
<feature type="compositionally biased region" description="Basic and acidic residues" evidence="11">
    <location>
        <begin position="47"/>
        <end position="60"/>
    </location>
</feature>
<gene>
    <name evidence="12" type="ORF">HBR001_LOCUS7090</name>
</gene>
<evidence type="ECO:0000256" key="3">
    <source>
        <dbReference type="ARBA" id="ARBA00009471"/>
    </source>
</evidence>
<accession>A0AAV0UN91</accession>
<feature type="region of interest" description="Disordered" evidence="11">
    <location>
        <begin position="311"/>
        <end position="481"/>
    </location>
</feature>
<proteinExistence type="inferred from homology"/>
<comment type="subcellular location">
    <subcellularLocation>
        <location evidence="1">Chromosome</location>
    </subcellularLocation>
    <subcellularLocation>
        <location evidence="2">Cytoplasm</location>
    </subcellularLocation>
</comment>
<keyword evidence="6" id="KW-0963">Cytoplasm</keyword>
<feature type="compositionally biased region" description="Basic and acidic residues" evidence="11">
    <location>
        <begin position="360"/>
        <end position="388"/>
    </location>
</feature>
<evidence type="ECO:0000256" key="11">
    <source>
        <dbReference type="SAM" id="MobiDB-lite"/>
    </source>
</evidence>
<keyword evidence="9" id="KW-0226">DNA condensation</keyword>
<feature type="region of interest" description="Disordered" evidence="11">
    <location>
        <begin position="902"/>
        <end position="930"/>
    </location>
</feature>
<evidence type="ECO:0000256" key="7">
    <source>
        <dbReference type="ARBA" id="ARBA00022618"/>
    </source>
</evidence>
<dbReference type="EMBL" id="CANTFL010001332">
    <property type="protein sequence ID" value="CAI5737235.1"/>
    <property type="molecule type" value="Genomic_DNA"/>
</dbReference>
<evidence type="ECO:0000256" key="9">
    <source>
        <dbReference type="ARBA" id="ARBA00023067"/>
    </source>
</evidence>
<comment type="similarity">
    <text evidence="3">Belongs to the CND2 (condensin subunit 2) family.</text>
</comment>
<evidence type="ECO:0000256" key="10">
    <source>
        <dbReference type="ARBA" id="ARBA00023306"/>
    </source>
</evidence>
<dbReference type="Pfam" id="PF05786">
    <property type="entry name" value="Cnd2"/>
    <property type="match status" value="2"/>
</dbReference>
<feature type="compositionally biased region" description="Basic and acidic residues" evidence="11">
    <location>
        <begin position="311"/>
        <end position="332"/>
    </location>
</feature>
<evidence type="ECO:0000256" key="1">
    <source>
        <dbReference type="ARBA" id="ARBA00004286"/>
    </source>
</evidence>
<feature type="compositionally biased region" description="Basic and acidic residues" evidence="11">
    <location>
        <begin position="398"/>
        <end position="417"/>
    </location>
</feature>
<feature type="compositionally biased region" description="Acidic residues" evidence="11">
    <location>
        <begin position="418"/>
        <end position="428"/>
    </location>
</feature>
<evidence type="ECO:0000256" key="5">
    <source>
        <dbReference type="ARBA" id="ARBA00022454"/>
    </source>
</evidence>
<dbReference type="GO" id="GO:0005737">
    <property type="term" value="C:cytoplasm"/>
    <property type="evidence" value="ECO:0007669"/>
    <property type="project" value="UniProtKB-SubCell"/>
</dbReference>
<keyword evidence="7" id="KW-0132">Cell division</keyword>
<feature type="compositionally biased region" description="Polar residues" evidence="11">
    <location>
        <begin position="463"/>
        <end position="472"/>
    </location>
</feature>
<dbReference type="PANTHER" id="PTHR13108:SF9">
    <property type="entry name" value="CONDENSIN COMPLEX SUBUNIT 2"/>
    <property type="match status" value="1"/>
</dbReference>
<dbReference type="GO" id="GO:0051301">
    <property type="term" value="P:cell division"/>
    <property type="evidence" value="ECO:0007669"/>
    <property type="project" value="UniProtKB-KW"/>
</dbReference>
<name>A0AAV0UN91_HYABA</name>
<feature type="compositionally biased region" description="Basic residues" evidence="11">
    <location>
        <begin position="75"/>
        <end position="92"/>
    </location>
</feature>
<dbReference type="GO" id="GO:0007076">
    <property type="term" value="P:mitotic chromosome condensation"/>
    <property type="evidence" value="ECO:0007669"/>
    <property type="project" value="InterPro"/>
</dbReference>
<feature type="region of interest" description="Disordered" evidence="11">
    <location>
        <begin position="1"/>
        <end position="114"/>
    </location>
</feature>
<feature type="region of interest" description="Disordered" evidence="11">
    <location>
        <begin position="864"/>
        <end position="885"/>
    </location>
</feature>
<keyword evidence="10" id="KW-0131">Cell cycle</keyword>
<protein>
    <recommendedName>
        <fullName evidence="4">Condensin complex subunit 2</fullName>
    </recommendedName>
</protein>
<comment type="caution">
    <text evidence="12">The sequence shown here is derived from an EMBL/GenBank/DDBJ whole genome shotgun (WGS) entry which is preliminary data.</text>
</comment>
<organism evidence="12 13">
    <name type="scientific">Hyaloperonospora brassicae</name>
    <name type="common">Brassica downy mildew</name>
    <name type="synonym">Peronospora brassicae</name>
    <dbReference type="NCBI Taxonomy" id="162125"/>
    <lineage>
        <taxon>Eukaryota</taxon>
        <taxon>Sar</taxon>
        <taxon>Stramenopiles</taxon>
        <taxon>Oomycota</taxon>
        <taxon>Peronosporomycetes</taxon>
        <taxon>Peronosporales</taxon>
        <taxon>Peronosporaceae</taxon>
        <taxon>Hyaloperonospora</taxon>
    </lineage>
</organism>
<reference evidence="12" key="1">
    <citation type="submission" date="2022-12" db="EMBL/GenBank/DDBJ databases">
        <authorList>
            <person name="Webb A."/>
        </authorList>
    </citation>
    <scope>NUCLEOTIDE SEQUENCE</scope>
    <source>
        <strain evidence="12">Hp1</strain>
    </source>
</reference>
<keyword evidence="8" id="KW-0498">Mitosis</keyword>
<sequence>MDTTGRASKSDDESDSVQYELTDVDEDAEEEEEEEAEAEAEEAQESECGKEEATRRDANSTRKRKRSNDDEELARRRRRRRSLAFHPKKRRSLTAAERKTAAGSEAGSAGTATTKATAVVTHSKQYISDMYSTIIKMSSENKINVKNSWSLHLIDHMEDILDSSKKNAAGGQDNTYNFQRASCTLDASIKIYSYRVDDTWNSSYKILENLSRTEHKHGVDDAGSDAEGNARTARKTRKTHARTIEKNLNNINLKAYDTECEADPLFHKMSQSFDEGGAKGMLLANLSVYDGCKILLNSSDVSVVTRKPIHEDGAKSKDKAESPENQETKDSATCKASDCAAQSEPLHDKDVVQAEGIGENEQKVEEAKKEEEHGVEATDEDKDSKQAMDSEATDNSEGLDKDVAMEEERKNGEKDGLAEDVDMEECVDETPTASSDVTTEETHSKENDEPTEESAVESMSVVGDQSPSSVTATKEKESSDSLGVTKERISLSLFSSLSCIDQDVQNLSVCPPLYRMYDQLDEFYGDESRHRLGLKNNFLHTTPVKGQRQTLDKKDAVAVNLAGIMESASEDEPDGEDAVLDASMDFGDENTDHNDVGEDGDIIVDEVENVVEVICVDDVATEEENNIIDLAGSGDEDAVVEDLTHESAENDPIALDKELSLRSSAADFFRARVNENMPEDYENNLFSQMIESALVRSVTQDDDEQGVEDQDGRHDYSYFDAKMLRNWAGPGHWKFPAIRKIQMKQRCKEETDKDGLAGMNMEFDEAGAMIKAEPTELSADRARKGCSAGTATKTAITVDFFGEAPDFSKLRAPKSASSLEVSKGTLRKQVENASDLVLPVDTHIKVSLFFRHFLKERPRFFRKRSTHPLDGPHRESISANDCDFGGDSLDMDGDGDRKPVFTYNEDSAGFEGGYDDDDDDDEGIGSADHPATQSLYSAEGLVQADRVVQKIGVHYERFAKRVDVKKLKGSIWEHLEKQVVKDVGGEGADAGTAADTDVVSVNESGKRVLDTTEVCEQDESEGSETTFKSVVEHVATKVPSNVTVSFYFICVLHLANEKGLELAGQDDLRNFRIRKEDA</sequence>
<dbReference type="InterPro" id="IPR022816">
    <property type="entry name" value="Condensin_barren_su2"/>
</dbReference>
<evidence type="ECO:0000256" key="8">
    <source>
        <dbReference type="ARBA" id="ARBA00022776"/>
    </source>
</evidence>
<evidence type="ECO:0000256" key="6">
    <source>
        <dbReference type="ARBA" id="ARBA00022490"/>
    </source>
</evidence>
<dbReference type="GO" id="GO:0000796">
    <property type="term" value="C:condensin complex"/>
    <property type="evidence" value="ECO:0007669"/>
    <property type="project" value="InterPro"/>
</dbReference>
<dbReference type="GO" id="GO:0003682">
    <property type="term" value="F:chromatin binding"/>
    <property type="evidence" value="ECO:0007669"/>
    <property type="project" value="TreeGrafter"/>
</dbReference>
<feature type="region of interest" description="Disordered" evidence="11">
    <location>
        <begin position="215"/>
        <end position="239"/>
    </location>
</feature>
<dbReference type="AlphaFoldDB" id="A0AAV0UN91"/>
<keyword evidence="13" id="KW-1185">Reference proteome</keyword>
<evidence type="ECO:0000313" key="13">
    <source>
        <dbReference type="Proteomes" id="UP001162031"/>
    </source>
</evidence>
<dbReference type="PANTHER" id="PTHR13108">
    <property type="entry name" value="CONDENSIN COMPLEX SUBUNIT 2"/>
    <property type="match status" value="1"/>
</dbReference>
<feature type="compositionally biased region" description="Acidic residues" evidence="11">
    <location>
        <begin position="22"/>
        <end position="45"/>
    </location>
</feature>
<evidence type="ECO:0000313" key="12">
    <source>
        <dbReference type="EMBL" id="CAI5737235.1"/>
    </source>
</evidence>
<evidence type="ECO:0000256" key="2">
    <source>
        <dbReference type="ARBA" id="ARBA00004496"/>
    </source>
</evidence>
<feature type="compositionally biased region" description="Acidic residues" evidence="11">
    <location>
        <begin position="913"/>
        <end position="923"/>
    </location>
</feature>
<keyword evidence="5" id="KW-0158">Chromosome</keyword>